<keyword evidence="7" id="KW-1185">Reference proteome</keyword>
<dbReference type="InterPro" id="IPR014757">
    <property type="entry name" value="Tscrpt_reg_IclR_C"/>
</dbReference>
<gene>
    <name evidence="6" type="ORF">ITP53_01465</name>
</gene>
<dbReference type="InterPro" id="IPR036390">
    <property type="entry name" value="WH_DNA-bd_sf"/>
</dbReference>
<dbReference type="Pfam" id="PF09339">
    <property type="entry name" value="HTH_IclR"/>
    <property type="match status" value="1"/>
</dbReference>
<evidence type="ECO:0000259" key="5">
    <source>
        <dbReference type="PROSITE" id="PS51078"/>
    </source>
</evidence>
<evidence type="ECO:0000313" key="6">
    <source>
        <dbReference type="EMBL" id="MBF8184435.1"/>
    </source>
</evidence>
<dbReference type="SUPFAM" id="SSF46785">
    <property type="entry name" value="Winged helix' DNA-binding domain"/>
    <property type="match status" value="1"/>
</dbReference>
<sequence length="252" mass="26615">MQNQPAYPLKAVENALVTLKFLQERGDVRVADVAEHLGVARSTAHRVLAMLVFHGFAIQDARRVYRPGPALSPLGGQTGVTPPDLAITAHPHLRELNREVGETVHLMALQGNGVRFVDGVEGPQALHVGSRIGMLLPAHATSGGKALLAELPDEELRALYPKGVSRGAAAIGDLATLRRELDGVRRRGYAVNSEESERGVRAVGACVRDGAGRAVAAAAVAVPSVRWPKRRLAELATPLLASVTRISAALAG</sequence>
<dbReference type="PROSITE" id="PS51078">
    <property type="entry name" value="ICLR_ED"/>
    <property type="match status" value="1"/>
</dbReference>
<accession>A0A931A6U7</accession>
<feature type="domain" description="IclR-ED" evidence="5">
    <location>
        <begin position="70"/>
        <end position="252"/>
    </location>
</feature>
<dbReference type="InterPro" id="IPR005471">
    <property type="entry name" value="Tscrpt_reg_IclR_N"/>
</dbReference>
<dbReference type="EMBL" id="JADOGI010000002">
    <property type="protein sequence ID" value="MBF8184435.1"/>
    <property type="molecule type" value="Genomic_DNA"/>
</dbReference>
<dbReference type="PANTHER" id="PTHR30136:SF35">
    <property type="entry name" value="HTH-TYPE TRANSCRIPTIONAL REGULATOR RV1719"/>
    <property type="match status" value="1"/>
</dbReference>
<dbReference type="SMART" id="SM00346">
    <property type="entry name" value="HTH_ICLR"/>
    <property type="match status" value="1"/>
</dbReference>
<dbReference type="InterPro" id="IPR050707">
    <property type="entry name" value="HTH_MetabolicPath_Reg"/>
</dbReference>
<evidence type="ECO:0000256" key="1">
    <source>
        <dbReference type="ARBA" id="ARBA00023015"/>
    </source>
</evidence>
<dbReference type="GO" id="GO:0003700">
    <property type="term" value="F:DNA-binding transcription factor activity"/>
    <property type="evidence" value="ECO:0007669"/>
    <property type="project" value="TreeGrafter"/>
</dbReference>
<dbReference type="SUPFAM" id="SSF55781">
    <property type="entry name" value="GAF domain-like"/>
    <property type="match status" value="1"/>
</dbReference>
<evidence type="ECO:0000259" key="4">
    <source>
        <dbReference type="PROSITE" id="PS51077"/>
    </source>
</evidence>
<feature type="domain" description="HTH iclR-type" evidence="4">
    <location>
        <begin position="9"/>
        <end position="69"/>
    </location>
</feature>
<keyword evidence="3" id="KW-0804">Transcription</keyword>
<evidence type="ECO:0000256" key="2">
    <source>
        <dbReference type="ARBA" id="ARBA00023125"/>
    </source>
</evidence>
<dbReference type="Proteomes" id="UP000605361">
    <property type="component" value="Unassembled WGS sequence"/>
</dbReference>
<dbReference type="Pfam" id="PF01614">
    <property type="entry name" value="IclR_C"/>
    <property type="match status" value="1"/>
</dbReference>
<dbReference type="GO" id="GO:0003677">
    <property type="term" value="F:DNA binding"/>
    <property type="evidence" value="ECO:0007669"/>
    <property type="project" value="UniProtKB-KW"/>
</dbReference>
<dbReference type="InterPro" id="IPR029016">
    <property type="entry name" value="GAF-like_dom_sf"/>
</dbReference>
<evidence type="ECO:0000313" key="7">
    <source>
        <dbReference type="Proteomes" id="UP000605361"/>
    </source>
</evidence>
<proteinExistence type="predicted"/>
<evidence type="ECO:0000256" key="3">
    <source>
        <dbReference type="ARBA" id="ARBA00023163"/>
    </source>
</evidence>
<keyword evidence="2" id="KW-0238">DNA-binding</keyword>
<dbReference type="PROSITE" id="PS51077">
    <property type="entry name" value="HTH_ICLR"/>
    <property type="match status" value="1"/>
</dbReference>
<protein>
    <submittedName>
        <fullName evidence="6">IclR family transcriptional regulator</fullName>
    </submittedName>
</protein>
<reference evidence="6" key="1">
    <citation type="submission" date="2020-11" db="EMBL/GenBank/DDBJ databases">
        <title>Whole-genome analyses of Nonomuraea sp. K274.</title>
        <authorList>
            <person name="Veyisoglu A."/>
        </authorList>
    </citation>
    <scope>NUCLEOTIDE SEQUENCE</scope>
    <source>
        <strain evidence="6">K274</strain>
    </source>
</reference>
<dbReference type="AlphaFoldDB" id="A0A931A6U7"/>
<dbReference type="InterPro" id="IPR036388">
    <property type="entry name" value="WH-like_DNA-bd_sf"/>
</dbReference>
<dbReference type="RefSeq" id="WP_195893407.1">
    <property type="nucleotide sequence ID" value="NZ_JADOGI010000002.1"/>
</dbReference>
<comment type="caution">
    <text evidence="6">The sequence shown here is derived from an EMBL/GenBank/DDBJ whole genome shotgun (WGS) entry which is preliminary data.</text>
</comment>
<keyword evidence="1" id="KW-0805">Transcription regulation</keyword>
<dbReference type="GO" id="GO:0045892">
    <property type="term" value="P:negative regulation of DNA-templated transcription"/>
    <property type="evidence" value="ECO:0007669"/>
    <property type="project" value="TreeGrafter"/>
</dbReference>
<name>A0A931A6U7_9ACTN</name>
<dbReference type="Gene3D" id="1.10.10.10">
    <property type="entry name" value="Winged helix-like DNA-binding domain superfamily/Winged helix DNA-binding domain"/>
    <property type="match status" value="1"/>
</dbReference>
<dbReference type="PANTHER" id="PTHR30136">
    <property type="entry name" value="HELIX-TURN-HELIX TRANSCRIPTIONAL REGULATOR, ICLR FAMILY"/>
    <property type="match status" value="1"/>
</dbReference>
<organism evidence="6 7">
    <name type="scientific">Nonomuraea cypriaca</name>
    <dbReference type="NCBI Taxonomy" id="1187855"/>
    <lineage>
        <taxon>Bacteria</taxon>
        <taxon>Bacillati</taxon>
        <taxon>Actinomycetota</taxon>
        <taxon>Actinomycetes</taxon>
        <taxon>Streptosporangiales</taxon>
        <taxon>Streptosporangiaceae</taxon>
        <taxon>Nonomuraea</taxon>
    </lineage>
</organism>
<dbReference type="Gene3D" id="3.30.450.40">
    <property type="match status" value="1"/>
</dbReference>